<keyword evidence="1" id="KW-0378">Hydrolase</keyword>
<proteinExistence type="predicted"/>
<feature type="domain" description="Glycoside hydrolase family 5" evidence="5">
    <location>
        <begin position="181"/>
        <end position="487"/>
    </location>
</feature>
<evidence type="ECO:0000256" key="3">
    <source>
        <dbReference type="ARBA" id="ARBA00023295"/>
    </source>
</evidence>
<gene>
    <name evidence="6" type="ORF">SARM_0032</name>
</gene>
<organism evidence="6">
    <name type="scientific">uncultured organism</name>
    <dbReference type="NCBI Taxonomy" id="155900"/>
    <lineage>
        <taxon>unclassified sequences</taxon>
        <taxon>environmental samples</taxon>
    </lineage>
</organism>
<evidence type="ECO:0000256" key="1">
    <source>
        <dbReference type="ARBA" id="ARBA00022801"/>
    </source>
</evidence>
<reference evidence="6" key="1">
    <citation type="journal article" date="2011" name="Science">
        <title>Metagenomic discovery of biomass-degrading genes and genomes from cow rumen.</title>
        <authorList>
            <person name="Hess M."/>
            <person name="Sczyrba A."/>
            <person name="Egan R."/>
            <person name="Kim T.W."/>
            <person name="Chokhawala H."/>
            <person name="Schroth G."/>
            <person name="Luo S."/>
            <person name="Clark D.S."/>
            <person name="Chen F."/>
            <person name="Zhang T."/>
            <person name="Mackie R.I."/>
            <person name="Pennacchio L.A."/>
            <person name="Tringe S.G."/>
            <person name="Visel A."/>
            <person name="Woyke T."/>
            <person name="Wang Z."/>
            <person name="Rubin E.M."/>
        </authorList>
    </citation>
    <scope>NUCLEOTIDE SEQUENCE</scope>
</reference>
<dbReference type="InterPro" id="IPR017853">
    <property type="entry name" value="GH"/>
</dbReference>
<dbReference type="SUPFAM" id="SSF51445">
    <property type="entry name" value="(Trans)glycosidases"/>
    <property type="match status" value="1"/>
</dbReference>
<dbReference type="PANTHER" id="PTHR31297:SF41">
    <property type="entry name" value="ENDOGLUCANASE, PUTATIVE (AFU_ORTHOLOGUE AFUA_5G01830)-RELATED"/>
    <property type="match status" value="1"/>
</dbReference>
<keyword evidence="3" id="KW-0326">Glycosidase</keyword>
<dbReference type="GO" id="GO:0005576">
    <property type="term" value="C:extracellular region"/>
    <property type="evidence" value="ECO:0007669"/>
    <property type="project" value="TreeGrafter"/>
</dbReference>
<dbReference type="Gene3D" id="3.20.20.80">
    <property type="entry name" value="Glycosidases"/>
    <property type="match status" value="1"/>
</dbReference>
<name>E9NSK8_9ZZZZ</name>
<keyword evidence="4" id="KW-0624">Polysaccharide degradation</keyword>
<protein>
    <submittedName>
        <fullName evidence="6">Putative carbohydrate-active enzyme</fullName>
    </submittedName>
</protein>
<evidence type="ECO:0000256" key="2">
    <source>
        <dbReference type="ARBA" id="ARBA00023277"/>
    </source>
</evidence>
<evidence type="ECO:0000313" key="6">
    <source>
        <dbReference type="EMBL" id="ADX05703.1"/>
    </source>
</evidence>
<dbReference type="GO" id="GO:0008422">
    <property type="term" value="F:beta-glucosidase activity"/>
    <property type="evidence" value="ECO:0007669"/>
    <property type="project" value="TreeGrafter"/>
</dbReference>
<dbReference type="EMBL" id="HQ706036">
    <property type="protein sequence ID" value="ADX05703.1"/>
    <property type="molecule type" value="Genomic_DNA"/>
</dbReference>
<dbReference type="PROSITE" id="PS51257">
    <property type="entry name" value="PROKAR_LIPOPROTEIN"/>
    <property type="match status" value="1"/>
</dbReference>
<dbReference type="InterPro" id="IPR001547">
    <property type="entry name" value="Glyco_hydro_5"/>
</dbReference>
<keyword evidence="2" id="KW-0119">Carbohydrate metabolism</keyword>
<evidence type="ECO:0000256" key="4">
    <source>
        <dbReference type="ARBA" id="ARBA00023326"/>
    </source>
</evidence>
<accession>E9NSK8</accession>
<dbReference type="PANTHER" id="PTHR31297">
    <property type="entry name" value="GLUCAN ENDO-1,6-BETA-GLUCOSIDASE B"/>
    <property type="match status" value="1"/>
</dbReference>
<sequence>MRFRLPILALALFAFACGEPAEVTPEEIPGPVLVSASPADGTGGIVESSLPVTFTFDQNIICSQEGQQGVTVDGGAYVSKVSLSGPDLTVVVSGLSRGKHYVVTLPAGTVLGFQKNQKGSEAVTYRFLTKEPDPAPEPGAWESASDAVRNMGAGWNLGNTLDANSGDITHMWIEFNPHPTTADYETAWGQPVTTRALIHMFKEAGFNAIRVPVTWYPHIGTLEVEGGRWNMAKWLESTDYRVDPAWMGRVREVVDYVIDEGMYCILNVHHDTGDHGDEKNGTAWLVADRFDASKERYAALWQQIAETFRDYGEHLLFESYNEMLDSYDSWCFASFESPDRYDATVAAAAYEGINNYADLFAKTVRATGGNNAVRNLVVNTYGACSGAGTWNTHLQEPLTRFDLPEAPGHIAVQVHSYWEADKFDQQKADIDRQFKDLDQNVVQRLGVPVVIGEWGGGVNEDSPAMIRFAGYFSQKAKDAGMAALYWMCLSDGKDRAVPTWTTPGVKDAILKPYL</sequence>
<dbReference type="Pfam" id="PF00150">
    <property type="entry name" value="Cellulase"/>
    <property type="match status" value="1"/>
</dbReference>
<dbReference type="AlphaFoldDB" id="E9NSK8"/>
<evidence type="ECO:0000259" key="5">
    <source>
        <dbReference type="Pfam" id="PF00150"/>
    </source>
</evidence>
<dbReference type="InterPro" id="IPR050386">
    <property type="entry name" value="Glycosyl_hydrolase_5"/>
</dbReference>
<dbReference type="GO" id="GO:0009251">
    <property type="term" value="P:glucan catabolic process"/>
    <property type="evidence" value="ECO:0007669"/>
    <property type="project" value="TreeGrafter"/>
</dbReference>